<proteinExistence type="predicted"/>
<dbReference type="EMBL" id="LR796237">
    <property type="protein sequence ID" value="CAB4130279.1"/>
    <property type="molecule type" value="Genomic_DNA"/>
</dbReference>
<organism evidence="1">
    <name type="scientific">uncultured Caudovirales phage</name>
    <dbReference type="NCBI Taxonomy" id="2100421"/>
    <lineage>
        <taxon>Viruses</taxon>
        <taxon>Duplodnaviria</taxon>
        <taxon>Heunggongvirae</taxon>
        <taxon>Uroviricota</taxon>
        <taxon>Caudoviricetes</taxon>
        <taxon>Peduoviridae</taxon>
        <taxon>Maltschvirus</taxon>
        <taxon>Maltschvirus maltsch</taxon>
    </lineage>
</organism>
<accession>A0A6J5LF76</accession>
<gene>
    <name evidence="1" type="ORF">UFOVP116_359</name>
</gene>
<sequence length="69" mass="7995">MTARYYDEDPKYSEMTPEEKEIRDRIIQVFDHYTRDLDSDFANIGLGIASEDFEDAADDIMVALKLSTI</sequence>
<evidence type="ECO:0000313" key="1">
    <source>
        <dbReference type="EMBL" id="CAB4130279.1"/>
    </source>
</evidence>
<name>A0A6J5LF76_9CAUD</name>
<reference evidence="1" key="1">
    <citation type="submission" date="2020-04" db="EMBL/GenBank/DDBJ databases">
        <authorList>
            <person name="Chiriac C."/>
            <person name="Salcher M."/>
            <person name="Ghai R."/>
            <person name="Kavagutti S V."/>
        </authorList>
    </citation>
    <scope>NUCLEOTIDE SEQUENCE</scope>
</reference>
<protein>
    <submittedName>
        <fullName evidence="1">Uncharacterized protein</fullName>
    </submittedName>
</protein>